<feature type="region of interest" description="Disordered" evidence="1">
    <location>
        <begin position="63"/>
        <end position="84"/>
    </location>
</feature>
<dbReference type="EMBL" id="AP027141">
    <property type="protein sequence ID" value="BDV30920.1"/>
    <property type="molecule type" value="Genomic_DNA"/>
</dbReference>
<evidence type="ECO:0000256" key="2">
    <source>
        <dbReference type="SAM" id="Phobius"/>
    </source>
</evidence>
<accession>A0ABM8DZI6</accession>
<proteinExistence type="predicted"/>
<evidence type="ECO:0000256" key="1">
    <source>
        <dbReference type="SAM" id="MobiDB-lite"/>
    </source>
</evidence>
<evidence type="ECO:0000313" key="4">
    <source>
        <dbReference type="Proteomes" id="UP001317779"/>
    </source>
</evidence>
<evidence type="ECO:0008006" key="5">
    <source>
        <dbReference type="Google" id="ProtNLM"/>
    </source>
</evidence>
<dbReference type="Proteomes" id="UP001317779">
    <property type="component" value="Chromosome"/>
</dbReference>
<reference evidence="3 4" key="1">
    <citation type="submission" date="2022-12" db="EMBL/GenBank/DDBJ databases">
        <title>Microbacterium terricola strain KV-448 chromosome, complete genome.</title>
        <authorList>
            <person name="Oshima T."/>
            <person name="Moriya T."/>
            <person name="Bessho Y."/>
        </authorList>
    </citation>
    <scope>NUCLEOTIDE SEQUENCE [LARGE SCALE GENOMIC DNA]</scope>
    <source>
        <strain evidence="3 4">KV-448</strain>
    </source>
</reference>
<gene>
    <name evidence="3" type="ORF">Microterr_15800</name>
</gene>
<protein>
    <recommendedName>
        <fullName evidence="5">NADH:ubiquinone oxidoreductase</fullName>
    </recommendedName>
</protein>
<name>A0ABM8DZI6_9MICO</name>
<evidence type="ECO:0000313" key="3">
    <source>
        <dbReference type="EMBL" id="BDV30920.1"/>
    </source>
</evidence>
<keyword evidence="4" id="KW-1185">Reference proteome</keyword>
<dbReference type="RefSeq" id="WP_263798494.1">
    <property type="nucleotide sequence ID" value="NZ_AP027141.1"/>
</dbReference>
<organism evidence="3 4">
    <name type="scientific">Microbacterium terricola</name>
    <dbReference type="NCBI Taxonomy" id="344163"/>
    <lineage>
        <taxon>Bacteria</taxon>
        <taxon>Bacillati</taxon>
        <taxon>Actinomycetota</taxon>
        <taxon>Actinomycetes</taxon>
        <taxon>Micrococcales</taxon>
        <taxon>Microbacteriaceae</taxon>
        <taxon>Microbacterium</taxon>
    </lineage>
</organism>
<keyword evidence="2" id="KW-0812">Transmembrane</keyword>
<feature type="transmembrane region" description="Helical" evidence="2">
    <location>
        <begin position="36"/>
        <end position="53"/>
    </location>
</feature>
<keyword evidence="2" id="KW-0472">Membrane</keyword>
<keyword evidence="2" id="KW-1133">Transmembrane helix</keyword>
<sequence>MREYVFGTGLIGAATSGMTLLRSLRAQEPFTWRTVLAWVSWGITVALVVGAVIDTRDAKRGRIVSGDSPVSGREQKLLKKRLRR</sequence>